<dbReference type="InterPro" id="IPR013098">
    <property type="entry name" value="Ig_I-set"/>
</dbReference>
<evidence type="ECO:0000256" key="10">
    <source>
        <dbReference type="SAM" id="SignalP"/>
    </source>
</evidence>
<keyword evidence="2" id="KW-1003">Cell membrane</keyword>
<evidence type="ECO:0000313" key="14">
    <source>
        <dbReference type="Proteomes" id="UP000663844"/>
    </source>
</evidence>
<dbReference type="PROSITE" id="PS50853">
    <property type="entry name" value="FN3"/>
    <property type="match status" value="3"/>
</dbReference>
<keyword evidence="3" id="KW-0677">Repeat</keyword>
<dbReference type="InterPro" id="IPR007110">
    <property type="entry name" value="Ig-like_dom"/>
</dbReference>
<keyword evidence="5" id="KW-1015">Disulfide bond</keyword>
<reference evidence="13" key="1">
    <citation type="submission" date="2021-02" db="EMBL/GenBank/DDBJ databases">
        <authorList>
            <person name="Nowell W R."/>
        </authorList>
    </citation>
    <scope>NUCLEOTIDE SEQUENCE</scope>
</reference>
<feature type="domain" description="Ig-like" evidence="11">
    <location>
        <begin position="415"/>
        <end position="500"/>
    </location>
</feature>
<dbReference type="InterPro" id="IPR036179">
    <property type="entry name" value="Ig-like_dom_sf"/>
</dbReference>
<dbReference type="SMART" id="SM00060">
    <property type="entry name" value="FN3"/>
    <property type="match status" value="4"/>
</dbReference>
<evidence type="ECO:0000256" key="2">
    <source>
        <dbReference type="ARBA" id="ARBA00022475"/>
    </source>
</evidence>
<dbReference type="Pfam" id="PF13927">
    <property type="entry name" value="Ig_3"/>
    <property type="match status" value="2"/>
</dbReference>
<evidence type="ECO:0000256" key="8">
    <source>
        <dbReference type="SAM" id="MobiDB-lite"/>
    </source>
</evidence>
<dbReference type="InterPro" id="IPR003961">
    <property type="entry name" value="FN3_dom"/>
</dbReference>
<dbReference type="InterPro" id="IPR003599">
    <property type="entry name" value="Ig_sub"/>
</dbReference>
<dbReference type="Pfam" id="PF00041">
    <property type="entry name" value="fn3"/>
    <property type="match status" value="1"/>
</dbReference>
<accession>A0A818I0J0</accession>
<feature type="region of interest" description="Disordered" evidence="8">
    <location>
        <begin position="1254"/>
        <end position="1281"/>
    </location>
</feature>
<keyword evidence="10" id="KW-0732">Signal</keyword>
<feature type="chain" id="PRO_5032884283" evidence="10">
    <location>
        <begin position="19"/>
        <end position="1311"/>
    </location>
</feature>
<dbReference type="GO" id="GO:0098609">
    <property type="term" value="P:cell-cell adhesion"/>
    <property type="evidence" value="ECO:0007669"/>
    <property type="project" value="TreeGrafter"/>
</dbReference>
<feature type="domain" description="Fibronectin type-III" evidence="12">
    <location>
        <begin position="1004"/>
        <end position="1103"/>
    </location>
</feature>
<name>A0A818I0J0_9BILA</name>
<dbReference type="CDD" id="cd00063">
    <property type="entry name" value="FN3"/>
    <property type="match status" value="2"/>
</dbReference>
<dbReference type="Proteomes" id="UP000663844">
    <property type="component" value="Unassembled WGS sequence"/>
</dbReference>
<feature type="domain" description="Ig-like" evidence="11">
    <location>
        <begin position="505"/>
        <end position="594"/>
    </location>
</feature>
<sequence length="1311" mass="148610">MALSNFVYTLFFLSFVHSIPMPPAILTEPDPEVIFDPRVNIELPCLAKGNPAPIYTWTKDGRFYEPSAQNNRVAMGSDSGTLIFTQAQTIDQGWYQCNATNMWGTAVSRKVRVRLAELGAFPIYDKAQVIQVRRGDSLKIPCKPPTGVPDPETYWTDNTNTGDQFGFLVSNPRIQQDYYGNLYFLNVKDEDEQKQFICNVFSRKLNVIRRGALTQIQVIKSDPNNRRPMKLWTSEANKVFLKGYKMSLKCIFGGLPTPGVIWRKINGTIPERRSTVTMEKQELVITDLQFEDAGLYECRGHNELGNDLFSINVRIEADPYWVVKPRDVHVTEGETVDFICDAESKPPPNNIQWFINGVPLQDPSVRRNPRRRVVKNRMIIQNVTKLDTAVYQCNVTNIHGYVFANFFVNVISEKPEIQRGPDPLYRAVEGQNILLPCETFGAPMPKVYWSKRDQVITGGRYSILEDGSLMIREASASDSGVYVCNATNKFGSDIRSGTLNVKRKTRIQTRPGNQEVRRGYYAIFRCTAVADTSLTYDIDWYKDGRLLAYTGRFIKDVADQNTLKIVDVQFDDGGSYVCRASTELDFDDASATLVVQDRPNRPRITKVNCSGSTQNVFGQPFAIVQWEATGDNNARVLYYELQYNTSFQQNDWISVPVEQRRESYNEIKSQDGSIKLEPKTTIFRTTRLPSNQYDLRVTLSCWANYTFRVIAYNRVGASDPSPISESMCSTTTCRPRSNPVGIRAYTTQFIPLLIEWDSMPPIKWNAPKFWYEVGWRPFIPGPNPEPFMTQRVYPPQNQFAIPNPALNMRYQYYVKAVNQQPGEINGADANEPPVYFIAFAGDSGNYENVTFTSSVSLSLQPITSTRKSTTIRTMLLQRKQNPVRCLGTKKACQTTPTYVPRNFRLMQALDGTTAQFAWDPPLDVDEVNIRGFLKAYQIELFRTNDPDNSLRVVSDISPNQTWTTVFNAPSNGEVAARIRIETERYLGPTSSVIPFVTREGRPGPVTNLRGIPFGGNGIYLFWDAPDEPNGFLIGYQIDYKTIESIVAQPGLDQPPIVIRDPNQRDYMIGGLKPYTRYRVQVRARTVPGLSTSPAMIELTTNLSLIPSKPTFVITYRSSTFFNVSFDPTRMAIPGSRYYVQYKEDESDGQAIYKRTYAVSYDRTIMVSPLDPGKRYITILVAGDGIRAETKSDPQKVTTLGKDRGPRWNDAPWFIGLIIALIILLIVFIVVCGIMRSKGGKYSALEKDISHDDDGKYSDYNRAPSDVSMKQSRSSLHDSMAEFDDDKRRTYLVKYGENEDTNEDQPNFSTAV</sequence>
<feature type="domain" description="Ig-like" evidence="11">
    <location>
        <begin position="319"/>
        <end position="397"/>
    </location>
</feature>
<evidence type="ECO:0000256" key="9">
    <source>
        <dbReference type="SAM" id="Phobius"/>
    </source>
</evidence>
<feature type="transmembrane region" description="Helical" evidence="9">
    <location>
        <begin position="1212"/>
        <end position="1234"/>
    </location>
</feature>
<dbReference type="InterPro" id="IPR003598">
    <property type="entry name" value="Ig_sub2"/>
</dbReference>
<comment type="subcellular location">
    <subcellularLocation>
        <location evidence="1">Cell membrane</location>
    </subcellularLocation>
</comment>
<gene>
    <name evidence="13" type="ORF">OXD698_LOCUS2060</name>
</gene>
<dbReference type="InterPro" id="IPR013783">
    <property type="entry name" value="Ig-like_fold"/>
</dbReference>
<evidence type="ECO:0000256" key="5">
    <source>
        <dbReference type="ARBA" id="ARBA00023157"/>
    </source>
</evidence>
<dbReference type="SMART" id="SM00408">
    <property type="entry name" value="IGc2"/>
    <property type="match status" value="5"/>
</dbReference>
<dbReference type="PANTHER" id="PTHR44170">
    <property type="entry name" value="PROTEIN SIDEKICK"/>
    <property type="match status" value="1"/>
</dbReference>
<evidence type="ECO:0000259" key="12">
    <source>
        <dbReference type="PROSITE" id="PS50853"/>
    </source>
</evidence>
<evidence type="ECO:0000256" key="4">
    <source>
        <dbReference type="ARBA" id="ARBA00023136"/>
    </source>
</evidence>
<feature type="domain" description="Ig-like" evidence="11">
    <location>
        <begin position="23"/>
        <end position="114"/>
    </location>
</feature>
<evidence type="ECO:0000313" key="13">
    <source>
        <dbReference type="EMBL" id="CAF3514261.1"/>
    </source>
</evidence>
<keyword evidence="6" id="KW-0325">Glycoprotein</keyword>
<dbReference type="FunFam" id="2.60.40.10:FF:000005">
    <property type="entry name" value="Neuronal cell adhesion molecule"/>
    <property type="match status" value="1"/>
</dbReference>
<evidence type="ECO:0000256" key="6">
    <source>
        <dbReference type="ARBA" id="ARBA00023180"/>
    </source>
</evidence>
<feature type="domain" description="Fibronectin type-III" evidence="12">
    <location>
        <begin position="899"/>
        <end position="1000"/>
    </location>
</feature>
<keyword evidence="4 9" id="KW-0472">Membrane</keyword>
<comment type="caution">
    <text evidence="13">The sequence shown here is derived from an EMBL/GenBank/DDBJ whole genome shotgun (WGS) entry which is preliminary data.</text>
</comment>
<dbReference type="SMART" id="SM00409">
    <property type="entry name" value="IG"/>
    <property type="match status" value="6"/>
</dbReference>
<dbReference type="EMBL" id="CAJOAZ010000065">
    <property type="protein sequence ID" value="CAF3514261.1"/>
    <property type="molecule type" value="Genomic_DNA"/>
</dbReference>
<evidence type="ECO:0000256" key="7">
    <source>
        <dbReference type="ARBA" id="ARBA00023319"/>
    </source>
</evidence>
<evidence type="ECO:0000256" key="3">
    <source>
        <dbReference type="ARBA" id="ARBA00022737"/>
    </source>
</evidence>
<keyword evidence="9" id="KW-1133">Transmembrane helix</keyword>
<dbReference type="PROSITE" id="PS50835">
    <property type="entry name" value="IG_LIKE"/>
    <property type="match status" value="6"/>
</dbReference>
<evidence type="ECO:0000259" key="11">
    <source>
        <dbReference type="PROSITE" id="PS50835"/>
    </source>
</evidence>
<dbReference type="PANTHER" id="PTHR44170:SF6">
    <property type="entry name" value="CONTACTIN"/>
    <property type="match status" value="1"/>
</dbReference>
<feature type="domain" description="Ig-like" evidence="11">
    <location>
        <begin position="228"/>
        <end position="316"/>
    </location>
</feature>
<organism evidence="13 14">
    <name type="scientific">Adineta steineri</name>
    <dbReference type="NCBI Taxonomy" id="433720"/>
    <lineage>
        <taxon>Eukaryota</taxon>
        <taxon>Metazoa</taxon>
        <taxon>Spiralia</taxon>
        <taxon>Gnathifera</taxon>
        <taxon>Rotifera</taxon>
        <taxon>Eurotatoria</taxon>
        <taxon>Bdelloidea</taxon>
        <taxon>Adinetida</taxon>
        <taxon>Adinetidae</taxon>
        <taxon>Adineta</taxon>
    </lineage>
</organism>
<dbReference type="Gene3D" id="2.60.40.10">
    <property type="entry name" value="Immunoglobulins"/>
    <property type="match status" value="10"/>
</dbReference>
<feature type="domain" description="Fibronectin type-III" evidence="12">
    <location>
        <begin position="1105"/>
        <end position="1201"/>
    </location>
</feature>
<protein>
    <submittedName>
        <fullName evidence="13">Uncharacterized protein</fullName>
    </submittedName>
</protein>
<proteinExistence type="predicted"/>
<feature type="signal peptide" evidence="10">
    <location>
        <begin position="1"/>
        <end position="18"/>
    </location>
</feature>
<dbReference type="Pfam" id="PF07679">
    <property type="entry name" value="I-set"/>
    <property type="match status" value="3"/>
</dbReference>
<keyword evidence="7" id="KW-0393">Immunoglobulin domain</keyword>
<dbReference type="SUPFAM" id="SSF49265">
    <property type="entry name" value="Fibronectin type III"/>
    <property type="match status" value="3"/>
</dbReference>
<feature type="domain" description="Ig-like" evidence="11">
    <location>
        <begin position="122"/>
        <end position="214"/>
    </location>
</feature>
<dbReference type="InterPro" id="IPR036116">
    <property type="entry name" value="FN3_sf"/>
</dbReference>
<dbReference type="SUPFAM" id="SSF48726">
    <property type="entry name" value="Immunoglobulin"/>
    <property type="match status" value="6"/>
</dbReference>
<evidence type="ECO:0000256" key="1">
    <source>
        <dbReference type="ARBA" id="ARBA00004236"/>
    </source>
</evidence>
<dbReference type="GO" id="GO:0005886">
    <property type="term" value="C:plasma membrane"/>
    <property type="evidence" value="ECO:0007669"/>
    <property type="project" value="UniProtKB-SubCell"/>
</dbReference>
<keyword evidence="9" id="KW-0812">Transmembrane</keyword>
<dbReference type="FunFam" id="2.60.40.10:FF:000032">
    <property type="entry name" value="palladin isoform X1"/>
    <property type="match status" value="1"/>
</dbReference>